<keyword evidence="4" id="KW-0472">Membrane</keyword>
<dbReference type="InterPro" id="IPR051931">
    <property type="entry name" value="PAK3-like"/>
</dbReference>
<dbReference type="GO" id="GO:0004672">
    <property type="term" value="F:protein kinase activity"/>
    <property type="evidence" value="ECO:0007669"/>
    <property type="project" value="InterPro"/>
</dbReference>
<comment type="similarity">
    <text evidence="1">Belongs to the protein kinase superfamily. STE Ser/Thr protein kinase family. STE20 subfamily.</text>
</comment>
<dbReference type="Pfam" id="PF00069">
    <property type="entry name" value="Pkinase"/>
    <property type="match status" value="1"/>
</dbReference>
<accession>A0A3R7IJU8</accession>
<evidence type="ECO:0000256" key="3">
    <source>
        <dbReference type="ARBA" id="ARBA00022840"/>
    </source>
</evidence>
<dbReference type="GO" id="GO:0005524">
    <property type="term" value="F:ATP binding"/>
    <property type="evidence" value="ECO:0007669"/>
    <property type="project" value="UniProtKB-KW"/>
</dbReference>
<dbReference type="AlphaFoldDB" id="A0A3R7IJU8"/>
<dbReference type="Proteomes" id="UP000215289">
    <property type="component" value="Unassembled WGS sequence"/>
</dbReference>
<dbReference type="InterPro" id="IPR000719">
    <property type="entry name" value="Prot_kinase_dom"/>
</dbReference>
<name>A0A3R7IJU8_9EURO</name>
<dbReference type="PROSITE" id="PS50011">
    <property type="entry name" value="PROTEIN_KINASE_DOM"/>
    <property type="match status" value="1"/>
</dbReference>
<evidence type="ECO:0000313" key="7">
    <source>
        <dbReference type="Proteomes" id="UP000215289"/>
    </source>
</evidence>
<dbReference type="InterPro" id="IPR011009">
    <property type="entry name" value="Kinase-like_dom_sf"/>
</dbReference>
<dbReference type="PANTHER" id="PTHR45832:SF22">
    <property type="entry name" value="SERINE_THREONINE-PROTEIN KINASE SAMKA-RELATED"/>
    <property type="match status" value="1"/>
</dbReference>
<evidence type="ECO:0000259" key="5">
    <source>
        <dbReference type="PROSITE" id="PS50011"/>
    </source>
</evidence>
<evidence type="ECO:0000313" key="6">
    <source>
        <dbReference type="EMBL" id="RLL97552.1"/>
    </source>
</evidence>
<feature type="transmembrane region" description="Helical" evidence="4">
    <location>
        <begin position="369"/>
        <end position="391"/>
    </location>
</feature>
<dbReference type="PANTHER" id="PTHR45832">
    <property type="entry name" value="SERINE/THREONINE-PROTEIN KINASE SAMKA-RELATED-RELATED"/>
    <property type="match status" value="1"/>
</dbReference>
<feature type="domain" description="Protein kinase" evidence="5">
    <location>
        <begin position="1"/>
        <end position="338"/>
    </location>
</feature>
<evidence type="ECO:0000256" key="1">
    <source>
        <dbReference type="ARBA" id="ARBA00008874"/>
    </source>
</evidence>
<keyword evidence="3" id="KW-0067">ATP-binding</keyword>
<feature type="transmembrane region" description="Helical" evidence="4">
    <location>
        <begin position="337"/>
        <end position="357"/>
    </location>
</feature>
<gene>
    <name evidence="6" type="ORF">CFD26_102623</name>
</gene>
<dbReference type="Gene3D" id="1.10.510.10">
    <property type="entry name" value="Transferase(Phosphotransferase) domain 1"/>
    <property type="match status" value="1"/>
</dbReference>
<comment type="caution">
    <text evidence="6">The sequence shown here is derived from an EMBL/GenBank/DDBJ whole genome shotgun (WGS) entry which is preliminary data.</text>
</comment>
<reference evidence="6 7" key="1">
    <citation type="submission" date="2018-08" db="EMBL/GenBank/DDBJ databases">
        <title>Draft genome sequences of two Aspergillus turcosus clinical strains isolated from bronchoalveolar lavage fluid: one azole-susceptible and the other azole-resistant.</title>
        <authorList>
            <person name="Parent-Michaud M."/>
            <person name="Dufresne P.J."/>
            <person name="Fournier E."/>
            <person name="Martineau C."/>
            <person name="Moreira S."/>
            <person name="Perkins V."/>
            <person name="De Repentigny L."/>
            <person name="Dufresne S.F."/>
        </authorList>
    </citation>
    <scope>NUCLEOTIDE SEQUENCE [LARGE SCALE GENOMIC DNA]</scope>
    <source>
        <strain evidence="6">HMR AF 1038</strain>
    </source>
</reference>
<evidence type="ECO:0000256" key="4">
    <source>
        <dbReference type="SAM" id="Phobius"/>
    </source>
</evidence>
<feature type="transmembrane region" description="Helical" evidence="4">
    <location>
        <begin position="397"/>
        <end position="422"/>
    </location>
</feature>
<keyword evidence="2" id="KW-0547">Nucleotide-binding</keyword>
<keyword evidence="4" id="KW-0812">Transmembrane</keyword>
<dbReference type="SUPFAM" id="SSF56112">
    <property type="entry name" value="Protein kinase-like (PK-like)"/>
    <property type="match status" value="1"/>
</dbReference>
<dbReference type="OrthoDB" id="3254104at2759"/>
<protein>
    <recommendedName>
        <fullName evidence="5">Protein kinase domain-containing protein</fullName>
    </recommendedName>
</protein>
<organism evidence="6 7">
    <name type="scientific">Aspergillus turcosus</name>
    <dbReference type="NCBI Taxonomy" id="1245748"/>
    <lineage>
        <taxon>Eukaryota</taxon>
        <taxon>Fungi</taxon>
        <taxon>Dikarya</taxon>
        <taxon>Ascomycota</taxon>
        <taxon>Pezizomycotina</taxon>
        <taxon>Eurotiomycetes</taxon>
        <taxon>Eurotiomycetidae</taxon>
        <taxon>Eurotiales</taxon>
        <taxon>Aspergillaceae</taxon>
        <taxon>Aspergillus</taxon>
        <taxon>Aspergillus subgen. Fumigati</taxon>
    </lineage>
</organism>
<dbReference type="SMART" id="SM00220">
    <property type="entry name" value="S_TKc"/>
    <property type="match status" value="1"/>
</dbReference>
<sequence length="467" mass="51699">MVVTPKLGSPIELPVRGAPRKMTLLPQTLDIQSDFVKSGSPYDQLNRFFVGLSPTWGPVSAIEFSEGSHLAYVYQERIEERDLQAEDFQETSHPNLVNLKEVFIAKQNVFFLYDSWGISLEEIQQSSSKFCLGEVEIATISKGILQALKYVHEVLGICHGNVTLSTVLINQDGVVKLADVGSSQIRDSRRQQKSKDLQAVCSIARSLLRLDETSAIRGTMGLLAEDFTGCSGRATAANLLKTSMRQTQPFSDLETNLPETESSSVIETRYVRMLLELDNIPWFYNTSASAAHWALLAGYLVIPGTFTSLQKSDFLTEGLETNRTGKAILSTIQNPPLLAIACFLMVLGSVMISWLTWERRENYIWLINRLFIPVLLNAIAGLLTSFINVYTAQNGEWSIMAVVTVIVTGMSTAVSLSLTIIYKFGKLERVKREHEMELKAGFHMVSHKASDSSTGKVESGDLGKISG</sequence>
<dbReference type="EMBL" id="NIDN02000074">
    <property type="protein sequence ID" value="RLL97552.1"/>
    <property type="molecule type" value="Genomic_DNA"/>
</dbReference>
<keyword evidence="7" id="KW-1185">Reference proteome</keyword>
<proteinExistence type="inferred from homology"/>
<evidence type="ECO:0000256" key="2">
    <source>
        <dbReference type="ARBA" id="ARBA00022741"/>
    </source>
</evidence>
<keyword evidence="4" id="KW-1133">Transmembrane helix</keyword>